<dbReference type="Pfam" id="PF02622">
    <property type="entry name" value="DUF179"/>
    <property type="match status" value="1"/>
</dbReference>
<evidence type="ECO:0000256" key="2">
    <source>
        <dbReference type="HAMAP-Rule" id="MF_00758"/>
    </source>
</evidence>
<dbReference type="Proteomes" id="UP000245880">
    <property type="component" value="Unassembled WGS sequence"/>
</dbReference>
<dbReference type="SUPFAM" id="SSF143456">
    <property type="entry name" value="VC0467-like"/>
    <property type="match status" value="1"/>
</dbReference>
<evidence type="ECO:0000313" key="4">
    <source>
        <dbReference type="Proteomes" id="UP000245880"/>
    </source>
</evidence>
<comment type="caution">
    <text evidence="3">The sequence shown here is derived from an EMBL/GenBank/DDBJ whole genome shotgun (WGS) entry which is preliminary data.</text>
</comment>
<dbReference type="PANTHER" id="PTHR30327:SF1">
    <property type="entry name" value="UPF0301 PROTEIN YQGE"/>
    <property type="match status" value="1"/>
</dbReference>
<dbReference type="Gene3D" id="3.40.1740.10">
    <property type="entry name" value="VC0467-like"/>
    <property type="match status" value="1"/>
</dbReference>
<sequence>MQQINKGSILIAQPYLGDPNFERGAVLICEYAVEGCFGFVLNQPTNLLLSDVLEESIYQEVPLYLGGPVEKNTLHYIHRRPDLIDEGVEIMDGLYWGGDFDRVKTLININTLTPEDIRFFIGYSGWGTGQIEDEMEAQTWIVTKVTADFLFNTPADQFWRAVLREMGGEYRSMSHYPIDPRLN</sequence>
<keyword evidence="4" id="KW-1185">Reference proteome</keyword>
<reference evidence="3 4" key="1">
    <citation type="submission" date="2018-03" db="EMBL/GenBank/DDBJ databases">
        <title>Genomic Encyclopedia of Archaeal and Bacterial Type Strains, Phase II (KMG-II): from individual species to whole genera.</title>
        <authorList>
            <person name="Goeker M."/>
        </authorList>
    </citation>
    <scope>NUCLEOTIDE SEQUENCE [LARGE SCALE GENOMIC DNA]</scope>
    <source>
        <strain evidence="3 4">DSM 100346</strain>
    </source>
</reference>
<dbReference type="PANTHER" id="PTHR30327">
    <property type="entry name" value="UNCHARACTERIZED PROTEIN YQGE"/>
    <property type="match status" value="1"/>
</dbReference>
<dbReference type="GO" id="GO:0005829">
    <property type="term" value="C:cytosol"/>
    <property type="evidence" value="ECO:0007669"/>
    <property type="project" value="TreeGrafter"/>
</dbReference>
<accession>A0A316ARJ0</accession>
<dbReference type="HAMAP" id="MF_00758">
    <property type="entry name" value="UPF0301"/>
    <property type="match status" value="1"/>
</dbReference>
<name>A0A316ARJ0_9BACT</name>
<evidence type="ECO:0000256" key="1">
    <source>
        <dbReference type="ARBA" id="ARBA00009600"/>
    </source>
</evidence>
<protein>
    <recommendedName>
        <fullName evidence="2">UPF0301 protein CLV98_101151</fullName>
    </recommendedName>
</protein>
<dbReference type="OrthoDB" id="9807486at2"/>
<dbReference type="EMBL" id="QGDT01000001">
    <property type="protein sequence ID" value="PWJ59976.1"/>
    <property type="molecule type" value="Genomic_DNA"/>
</dbReference>
<gene>
    <name evidence="3" type="ORF">CLV98_101151</name>
</gene>
<dbReference type="AlphaFoldDB" id="A0A316ARJ0"/>
<organism evidence="3 4">
    <name type="scientific">Dyadobacter jejuensis</name>
    <dbReference type="NCBI Taxonomy" id="1082580"/>
    <lineage>
        <taxon>Bacteria</taxon>
        <taxon>Pseudomonadati</taxon>
        <taxon>Bacteroidota</taxon>
        <taxon>Cytophagia</taxon>
        <taxon>Cytophagales</taxon>
        <taxon>Spirosomataceae</taxon>
        <taxon>Dyadobacter</taxon>
    </lineage>
</organism>
<comment type="similarity">
    <text evidence="1 2">Belongs to the UPF0301 (AlgH) family.</text>
</comment>
<proteinExistence type="inferred from homology"/>
<dbReference type="InterPro" id="IPR003774">
    <property type="entry name" value="AlgH-like"/>
</dbReference>
<evidence type="ECO:0000313" key="3">
    <source>
        <dbReference type="EMBL" id="PWJ59976.1"/>
    </source>
</evidence>
<dbReference type="RefSeq" id="WP_109671985.1">
    <property type="nucleotide sequence ID" value="NZ_QGDT01000001.1"/>
</dbReference>